<feature type="transmembrane region" description="Helical" evidence="4">
    <location>
        <begin position="275"/>
        <end position="294"/>
    </location>
</feature>
<dbReference type="InterPro" id="IPR052714">
    <property type="entry name" value="MFS_Exporter"/>
</dbReference>
<feature type="transmembrane region" description="Helical" evidence="4">
    <location>
        <begin position="100"/>
        <end position="123"/>
    </location>
</feature>
<name>A0A2T4GA98_9PSED</name>
<feature type="transmembrane region" description="Helical" evidence="4">
    <location>
        <begin position="300"/>
        <end position="322"/>
    </location>
</feature>
<keyword evidence="3 4" id="KW-0472">Membrane</keyword>
<dbReference type="PANTHER" id="PTHR23531">
    <property type="entry name" value="QUINOLENE RESISTANCE PROTEIN NORA"/>
    <property type="match status" value="1"/>
</dbReference>
<accession>A0A2T4GA98</accession>
<dbReference type="RefSeq" id="WP_065909328.1">
    <property type="nucleotide sequence ID" value="NZ_MAUE01000045.1"/>
</dbReference>
<evidence type="ECO:0000313" key="8">
    <source>
        <dbReference type="Proteomes" id="UP000095081"/>
    </source>
</evidence>
<keyword evidence="2 4" id="KW-1133">Transmembrane helix</keyword>
<dbReference type="SUPFAM" id="SSF103473">
    <property type="entry name" value="MFS general substrate transporter"/>
    <property type="match status" value="1"/>
</dbReference>
<feature type="transmembrane region" description="Helical" evidence="4">
    <location>
        <begin position="135"/>
        <end position="154"/>
    </location>
</feature>
<evidence type="ECO:0000259" key="5">
    <source>
        <dbReference type="PROSITE" id="PS50850"/>
    </source>
</evidence>
<evidence type="ECO:0000256" key="2">
    <source>
        <dbReference type="ARBA" id="ARBA00022989"/>
    </source>
</evidence>
<feature type="transmembrane region" description="Helical" evidence="4">
    <location>
        <begin position="166"/>
        <end position="183"/>
    </location>
</feature>
<evidence type="ECO:0000313" key="7">
    <source>
        <dbReference type="EMBL" id="PTC32568.1"/>
    </source>
</evidence>
<evidence type="ECO:0000256" key="1">
    <source>
        <dbReference type="ARBA" id="ARBA00022692"/>
    </source>
</evidence>
<comment type="caution">
    <text evidence="7">The sequence shown here is derived from an EMBL/GenBank/DDBJ whole genome shotgun (WGS) entry which is preliminary data.</text>
</comment>
<keyword evidence="1 4" id="KW-0812">Transmembrane</keyword>
<dbReference type="InterPro" id="IPR011701">
    <property type="entry name" value="MFS"/>
</dbReference>
<evidence type="ECO:0000313" key="6">
    <source>
        <dbReference type="EMBL" id="OCW19711.1"/>
    </source>
</evidence>
<reference evidence="6 8" key="1">
    <citation type="submission" date="2016-06" db="EMBL/GenBank/DDBJ databases">
        <title>Draft genome sequence of Pseudomonas sp. S1E40, a novel strain antagonistic activity to fungal plant pathogen.</title>
        <authorList>
            <person name="Tambong J.T."/>
            <person name="Tchagang C."/>
            <person name="Xu R."/>
        </authorList>
    </citation>
    <scope>NUCLEOTIDE SEQUENCE [LARGE SCALE GENOMIC DNA]</scope>
    <source>
        <strain evidence="6 8">S1E40</strain>
    </source>
</reference>
<organism evidence="7 9">
    <name type="scientific">Pseudomonas aylmerensis</name>
    <dbReference type="NCBI Taxonomy" id="1869229"/>
    <lineage>
        <taxon>Bacteria</taxon>
        <taxon>Pseudomonadati</taxon>
        <taxon>Pseudomonadota</taxon>
        <taxon>Gammaproteobacteria</taxon>
        <taxon>Pseudomonadales</taxon>
        <taxon>Pseudomonadaceae</taxon>
        <taxon>Pseudomonas</taxon>
    </lineage>
</organism>
<dbReference type="Pfam" id="PF07690">
    <property type="entry name" value="MFS_1"/>
    <property type="match status" value="1"/>
</dbReference>
<feature type="transmembrane region" description="Helical" evidence="4">
    <location>
        <begin position="46"/>
        <end position="64"/>
    </location>
</feature>
<feature type="transmembrane region" description="Helical" evidence="4">
    <location>
        <begin position="364"/>
        <end position="386"/>
    </location>
</feature>
<feature type="transmembrane region" description="Helical" evidence="4">
    <location>
        <begin position="76"/>
        <end position="94"/>
    </location>
</feature>
<evidence type="ECO:0000256" key="3">
    <source>
        <dbReference type="ARBA" id="ARBA00023136"/>
    </source>
</evidence>
<feature type="transmembrane region" description="Helical" evidence="4">
    <location>
        <begin position="334"/>
        <end position="358"/>
    </location>
</feature>
<dbReference type="InterPro" id="IPR020846">
    <property type="entry name" value="MFS_dom"/>
</dbReference>
<dbReference type="EMBL" id="PYWW01000005">
    <property type="protein sequence ID" value="PTC32568.1"/>
    <property type="molecule type" value="Genomic_DNA"/>
</dbReference>
<feature type="transmembrane region" description="Helical" evidence="4">
    <location>
        <begin position="213"/>
        <end position="233"/>
    </location>
</feature>
<dbReference type="GO" id="GO:0022857">
    <property type="term" value="F:transmembrane transporter activity"/>
    <property type="evidence" value="ECO:0007669"/>
    <property type="project" value="InterPro"/>
</dbReference>
<sequence length="398" mass="41154">MHATPPVGAKTFALFCLASFLLSLSYGSTFLLSLLIHARGGNDHDAGSVISMAMLSTFVAVVLSGHLADALGAARAIAGMGVLLVVACLGFALVPGFGQGLMVCGLALGLGWGVFYTLGPIIVTLLVEPRQRAKYFALLSGSMLSGIGSGPLLGRAASALDLPLTSAFYIAGLASLAGVVMFWRMGARLKHHTNVPAARISWAASRRVLSSRAAFAILMVGLGGCVFGGLSSFQTSYAAAHGLDYSLFFGGFLSAAITSRLLIAGFVVKRDAYRAACVLSGLMLGSIALFAFGVNGNLSYLLAAATLGVGYGLTYSVINGLVANEAPPGTTSQALLLFSLGYFVGVFGFPLLAGKIIVEYGLSTLMLCVLAIAALNWMITVARLIARRLSTHKILQVG</sequence>
<feature type="transmembrane region" description="Helical" evidence="4">
    <location>
        <begin position="245"/>
        <end position="268"/>
    </location>
</feature>
<feature type="domain" description="Major facilitator superfamily (MFS) profile" evidence="5">
    <location>
        <begin position="11"/>
        <end position="388"/>
    </location>
</feature>
<dbReference type="PROSITE" id="PS50850">
    <property type="entry name" value="MFS"/>
    <property type="match status" value="1"/>
</dbReference>
<protein>
    <submittedName>
        <fullName evidence="7">MFS transporter</fullName>
    </submittedName>
</protein>
<proteinExistence type="predicted"/>
<keyword evidence="8" id="KW-1185">Reference proteome</keyword>
<dbReference type="Gene3D" id="1.20.1250.20">
    <property type="entry name" value="MFS general substrate transporter like domains"/>
    <property type="match status" value="1"/>
</dbReference>
<dbReference type="PANTHER" id="PTHR23531:SF1">
    <property type="entry name" value="QUINOLENE RESISTANCE PROTEIN NORA"/>
    <property type="match status" value="1"/>
</dbReference>
<evidence type="ECO:0000256" key="4">
    <source>
        <dbReference type="SAM" id="Phobius"/>
    </source>
</evidence>
<reference evidence="7 9" key="2">
    <citation type="submission" date="2018-03" db="EMBL/GenBank/DDBJ databases">
        <title>Diversity of bacteria associated with corn roots inoculated with woodland soils in Canada, and Description of Pseudomonas aylmerense sp. nov.</title>
        <authorList>
            <person name="Tambong J.T."/>
            <person name="Xu R."/>
            <person name="Tchagang C."/>
        </authorList>
    </citation>
    <scope>NUCLEOTIDE SEQUENCE [LARGE SCALE GENOMIC DNA]</scope>
    <source>
        <strain evidence="7 9">S1E44</strain>
    </source>
</reference>
<dbReference type="Proteomes" id="UP000240571">
    <property type="component" value="Unassembled WGS sequence"/>
</dbReference>
<dbReference type="OrthoDB" id="8046314at2"/>
<gene>
    <name evidence="6" type="ORF">BBG20_28135</name>
    <name evidence="7" type="ORF">C9382_02515</name>
</gene>
<dbReference type="AlphaFoldDB" id="A0A2T4GA98"/>
<evidence type="ECO:0000313" key="9">
    <source>
        <dbReference type="Proteomes" id="UP000240571"/>
    </source>
</evidence>
<dbReference type="InterPro" id="IPR036259">
    <property type="entry name" value="MFS_trans_sf"/>
</dbReference>
<dbReference type="Proteomes" id="UP000095081">
    <property type="component" value="Unassembled WGS sequence"/>
</dbReference>
<dbReference type="EMBL" id="MAUE01000045">
    <property type="protein sequence ID" value="OCW19711.1"/>
    <property type="molecule type" value="Genomic_DNA"/>
</dbReference>